<feature type="domain" description="Rieske" evidence="7">
    <location>
        <begin position="9"/>
        <end position="105"/>
    </location>
</feature>
<dbReference type="GO" id="GO:0042128">
    <property type="term" value="P:nitrate assimilation"/>
    <property type="evidence" value="ECO:0007669"/>
    <property type="project" value="UniProtKB-KW"/>
</dbReference>
<keyword evidence="4" id="KW-0408">Iron</keyword>
<evidence type="ECO:0000313" key="11">
    <source>
        <dbReference type="Proteomes" id="UP001221519"/>
    </source>
</evidence>
<dbReference type="EMBL" id="CP118108">
    <property type="protein sequence ID" value="WDI00584.1"/>
    <property type="molecule type" value="Genomic_DNA"/>
</dbReference>
<dbReference type="PROSITE" id="PS51296">
    <property type="entry name" value="RIESKE"/>
    <property type="match status" value="1"/>
</dbReference>
<dbReference type="PROSITE" id="PS51300">
    <property type="entry name" value="NIRD"/>
    <property type="match status" value="1"/>
</dbReference>
<dbReference type="InterPro" id="IPR036922">
    <property type="entry name" value="Rieske_2Fe-2S_sf"/>
</dbReference>
<sequence length="107" mass="11829">MNTEATTFYTAGQISDFPAQLGRVVTIKDKEIAVFHLSNGDVCAVENHNPHPKGGPLAEGIVSGHYVYDPLYDWKIDLYTGQVQEPDTGEVQVFPVKTEDHTVWIAV</sequence>
<dbReference type="GO" id="GO:0008942">
    <property type="term" value="F:nitrite reductase [NAD(P)H] activity"/>
    <property type="evidence" value="ECO:0007669"/>
    <property type="project" value="InterPro"/>
</dbReference>
<reference evidence="8 11" key="1">
    <citation type="submission" date="2023-02" db="EMBL/GenBank/DDBJ databases">
        <title>Pathogen: clinical or host-associated sample.</title>
        <authorList>
            <person name="Hergert J."/>
            <person name="Casey R."/>
            <person name="Wagner J."/>
            <person name="Young E.L."/>
            <person name="Oakeson K.F."/>
        </authorList>
    </citation>
    <scope>NUCLEOTIDE SEQUENCE</scope>
    <source>
        <strain evidence="9 11">2022CK-00829</strain>
        <strain evidence="8">2022CK-00830</strain>
    </source>
</reference>
<dbReference type="GO" id="GO:0016705">
    <property type="term" value="F:oxidoreductase activity, acting on paired donors, with incorporation or reduction of molecular oxygen"/>
    <property type="evidence" value="ECO:0007669"/>
    <property type="project" value="UniProtKB-ARBA"/>
</dbReference>
<protein>
    <submittedName>
        <fullName evidence="8">Nitrite reductase small subunit NirD</fullName>
    </submittedName>
</protein>
<evidence type="ECO:0000313" key="8">
    <source>
        <dbReference type="EMBL" id="WDH80884.1"/>
    </source>
</evidence>
<dbReference type="GO" id="GO:0046872">
    <property type="term" value="F:metal ion binding"/>
    <property type="evidence" value="ECO:0007669"/>
    <property type="project" value="UniProtKB-KW"/>
</dbReference>
<keyword evidence="11" id="KW-1185">Reference proteome</keyword>
<keyword evidence="3" id="KW-0560">Oxidoreductase</keyword>
<dbReference type="Proteomes" id="UP001221519">
    <property type="component" value="Chromosome"/>
</dbReference>
<accession>A0AAX3MVN3</accession>
<keyword evidence="1" id="KW-0001">2Fe-2S</keyword>
<dbReference type="CDD" id="cd03530">
    <property type="entry name" value="Rieske_NirD_small_Bacillus"/>
    <property type="match status" value="1"/>
</dbReference>
<dbReference type="RefSeq" id="WP_047910446.1">
    <property type="nucleotide sequence ID" value="NZ_CP118101.1"/>
</dbReference>
<dbReference type="Pfam" id="PF13806">
    <property type="entry name" value="Rieske_2"/>
    <property type="match status" value="1"/>
</dbReference>
<dbReference type="EMBL" id="CP118101">
    <property type="protein sequence ID" value="WDH80884.1"/>
    <property type="molecule type" value="Genomic_DNA"/>
</dbReference>
<keyword evidence="5" id="KW-0411">Iron-sulfur</keyword>
<proteinExistence type="predicted"/>
<evidence type="ECO:0000256" key="2">
    <source>
        <dbReference type="ARBA" id="ARBA00022723"/>
    </source>
</evidence>
<evidence type="ECO:0000256" key="5">
    <source>
        <dbReference type="ARBA" id="ARBA00023014"/>
    </source>
</evidence>
<organism evidence="8 10">
    <name type="scientific">Paenibacillus urinalis</name>
    <dbReference type="NCBI Taxonomy" id="521520"/>
    <lineage>
        <taxon>Bacteria</taxon>
        <taxon>Bacillati</taxon>
        <taxon>Bacillota</taxon>
        <taxon>Bacilli</taxon>
        <taxon>Bacillales</taxon>
        <taxon>Paenibacillaceae</taxon>
        <taxon>Paenibacillus</taxon>
    </lineage>
</organism>
<dbReference type="Proteomes" id="UP001220962">
    <property type="component" value="Chromosome"/>
</dbReference>
<dbReference type="Gene3D" id="2.102.10.10">
    <property type="entry name" value="Rieske [2Fe-2S] iron-sulphur domain"/>
    <property type="match status" value="1"/>
</dbReference>
<evidence type="ECO:0000256" key="4">
    <source>
        <dbReference type="ARBA" id="ARBA00023004"/>
    </source>
</evidence>
<evidence type="ECO:0000259" key="7">
    <source>
        <dbReference type="PROSITE" id="PS51296"/>
    </source>
</evidence>
<evidence type="ECO:0000256" key="1">
    <source>
        <dbReference type="ARBA" id="ARBA00022714"/>
    </source>
</evidence>
<evidence type="ECO:0000256" key="3">
    <source>
        <dbReference type="ARBA" id="ARBA00023002"/>
    </source>
</evidence>
<evidence type="ECO:0000256" key="6">
    <source>
        <dbReference type="ARBA" id="ARBA00023063"/>
    </source>
</evidence>
<keyword evidence="6" id="KW-0534">Nitrate assimilation</keyword>
<name>A0AAX3MVN3_9BACL</name>
<dbReference type="AlphaFoldDB" id="A0AAX3MVN3"/>
<dbReference type="NCBIfam" id="TIGR02378">
    <property type="entry name" value="nirD_assim_sml"/>
    <property type="match status" value="1"/>
</dbReference>
<dbReference type="SUPFAM" id="SSF50022">
    <property type="entry name" value="ISP domain"/>
    <property type="match status" value="1"/>
</dbReference>
<dbReference type="GO" id="GO:0051537">
    <property type="term" value="F:2 iron, 2 sulfur cluster binding"/>
    <property type="evidence" value="ECO:0007669"/>
    <property type="project" value="UniProtKB-KW"/>
</dbReference>
<gene>
    <name evidence="8" type="primary">nirD</name>
    <name evidence="8" type="ORF">PUW23_15205</name>
    <name evidence="9" type="ORF">PUW25_14965</name>
</gene>
<evidence type="ECO:0000313" key="10">
    <source>
        <dbReference type="Proteomes" id="UP001220962"/>
    </source>
</evidence>
<keyword evidence="2" id="KW-0479">Metal-binding</keyword>
<dbReference type="InterPro" id="IPR012748">
    <property type="entry name" value="Rieske-like_NirD"/>
</dbReference>
<evidence type="ECO:0000313" key="9">
    <source>
        <dbReference type="EMBL" id="WDI00584.1"/>
    </source>
</evidence>
<dbReference type="InterPro" id="IPR017941">
    <property type="entry name" value="Rieske_2Fe-2S"/>
</dbReference>
<dbReference type="GO" id="GO:0004497">
    <property type="term" value="F:monooxygenase activity"/>
    <property type="evidence" value="ECO:0007669"/>
    <property type="project" value="UniProtKB-ARBA"/>
</dbReference>